<feature type="transmembrane region" description="Helical" evidence="8">
    <location>
        <begin position="302"/>
        <end position="328"/>
    </location>
</feature>
<dbReference type="Pfam" id="PF01596">
    <property type="entry name" value="Methyltransf_3"/>
    <property type="match status" value="1"/>
</dbReference>
<dbReference type="PANTHER" id="PTHR43836:SF2">
    <property type="entry name" value="CATECHOL O-METHYLTRANSFERASE 1-RELATED"/>
    <property type="match status" value="1"/>
</dbReference>
<dbReference type="GO" id="GO:0006584">
    <property type="term" value="P:catecholamine metabolic process"/>
    <property type="evidence" value="ECO:0007669"/>
    <property type="project" value="UniProtKB-KW"/>
</dbReference>
<accession>A0A2U3E2L7</accession>
<dbReference type="Gene3D" id="3.30.470.20">
    <property type="entry name" value="ATP-grasp fold, B domain"/>
    <property type="match status" value="1"/>
</dbReference>
<dbReference type="SUPFAM" id="SSF53335">
    <property type="entry name" value="S-adenosyl-L-methionine-dependent methyltransferases"/>
    <property type="match status" value="1"/>
</dbReference>
<dbReference type="GO" id="GO:0032259">
    <property type="term" value="P:methylation"/>
    <property type="evidence" value="ECO:0007669"/>
    <property type="project" value="UniProtKB-KW"/>
</dbReference>
<dbReference type="SUPFAM" id="SSF56059">
    <property type="entry name" value="Glutathione synthetase ATP-binding domain-like"/>
    <property type="match status" value="1"/>
</dbReference>
<gene>
    <name evidence="10" type="ORF">PCL_01842</name>
</gene>
<dbReference type="Proteomes" id="UP000245956">
    <property type="component" value="Unassembled WGS sequence"/>
</dbReference>
<evidence type="ECO:0000256" key="8">
    <source>
        <dbReference type="SAM" id="Phobius"/>
    </source>
</evidence>
<keyword evidence="4" id="KW-0949">S-adenosyl-L-methionine</keyword>
<evidence type="ECO:0000256" key="2">
    <source>
        <dbReference type="ARBA" id="ARBA00022603"/>
    </source>
</evidence>
<dbReference type="GO" id="GO:0008171">
    <property type="term" value="F:O-methyltransferase activity"/>
    <property type="evidence" value="ECO:0007669"/>
    <property type="project" value="InterPro"/>
</dbReference>
<keyword evidence="8" id="KW-1133">Transmembrane helix</keyword>
<proteinExistence type="inferred from homology"/>
<evidence type="ECO:0000256" key="6">
    <source>
        <dbReference type="ARBA" id="ARBA00023453"/>
    </source>
</evidence>
<dbReference type="AlphaFoldDB" id="A0A2U3E2L7"/>
<dbReference type="GO" id="GO:0005524">
    <property type="term" value="F:ATP binding"/>
    <property type="evidence" value="ECO:0007669"/>
    <property type="project" value="UniProtKB-UniRule"/>
</dbReference>
<evidence type="ECO:0000256" key="3">
    <source>
        <dbReference type="ARBA" id="ARBA00022679"/>
    </source>
</evidence>
<comment type="similarity">
    <text evidence="6">Belongs to the class I-like SAM-binding methyltransferase superfamily. Cation-dependent O-methyltransferase family.</text>
</comment>
<dbReference type="EMBL" id="LCWV01000014">
    <property type="protein sequence ID" value="PWI68753.1"/>
    <property type="molecule type" value="Genomic_DNA"/>
</dbReference>
<keyword evidence="2" id="KW-0489">Methyltransferase</keyword>
<keyword evidence="7" id="KW-0547">Nucleotide-binding</keyword>
<evidence type="ECO:0000313" key="10">
    <source>
        <dbReference type="EMBL" id="PWI68753.1"/>
    </source>
</evidence>
<evidence type="ECO:0000256" key="7">
    <source>
        <dbReference type="PROSITE-ProRule" id="PRU00409"/>
    </source>
</evidence>
<evidence type="ECO:0000313" key="11">
    <source>
        <dbReference type="Proteomes" id="UP000245956"/>
    </source>
</evidence>
<dbReference type="InterPro" id="IPR011761">
    <property type="entry name" value="ATP-grasp"/>
</dbReference>
<dbReference type="EC" id="2.1.1.6" evidence="1"/>
<keyword evidence="7" id="KW-0067">ATP-binding</keyword>
<reference evidence="10 11" key="1">
    <citation type="journal article" date="2016" name="Front. Microbiol.">
        <title>Genome and transcriptome sequences reveal the specific parasitism of the nematophagous Purpureocillium lilacinum 36-1.</title>
        <authorList>
            <person name="Xie J."/>
            <person name="Li S."/>
            <person name="Mo C."/>
            <person name="Xiao X."/>
            <person name="Peng D."/>
            <person name="Wang G."/>
            <person name="Xiao Y."/>
        </authorList>
    </citation>
    <scope>NUCLEOTIDE SEQUENCE [LARGE SCALE GENOMIC DNA]</scope>
    <source>
        <strain evidence="10 11">36-1</strain>
    </source>
</reference>
<keyword evidence="3" id="KW-0808">Transferase</keyword>
<feature type="domain" description="ATP-grasp" evidence="9">
    <location>
        <begin position="476"/>
        <end position="681"/>
    </location>
</feature>
<evidence type="ECO:0000256" key="1">
    <source>
        <dbReference type="ARBA" id="ARBA00012880"/>
    </source>
</evidence>
<dbReference type="InterPro" id="IPR029063">
    <property type="entry name" value="SAM-dependent_MTases_sf"/>
</dbReference>
<evidence type="ECO:0000256" key="5">
    <source>
        <dbReference type="ARBA" id="ARBA00022939"/>
    </source>
</evidence>
<dbReference type="Gene3D" id="3.40.50.150">
    <property type="entry name" value="Vaccinia Virus protein VP39"/>
    <property type="match status" value="1"/>
</dbReference>
<organism evidence="10 11">
    <name type="scientific">Purpureocillium lilacinum</name>
    <name type="common">Paecilomyces lilacinus</name>
    <dbReference type="NCBI Taxonomy" id="33203"/>
    <lineage>
        <taxon>Eukaryota</taxon>
        <taxon>Fungi</taxon>
        <taxon>Dikarya</taxon>
        <taxon>Ascomycota</taxon>
        <taxon>Pezizomycotina</taxon>
        <taxon>Sordariomycetes</taxon>
        <taxon>Hypocreomycetidae</taxon>
        <taxon>Hypocreales</taxon>
        <taxon>Ophiocordycipitaceae</taxon>
        <taxon>Purpureocillium</taxon>
    </lineage>
</organism>
<dbReference type="Gene3D" id="3.40.50.20">
    <property type="match status" value="1"/>
</dbReference>
<evidence type="ECO:0000259" key="9">
    <source>
        <dbReference type="PROSITE" id="PS50975"/>
    </source>
</evidence>
<evidence type="ECO:0000256" key="4">
    <source>
        <dbReference type="ARBA" id="ARBA00022691"/>
    </source>
</evidence>
<dbReference type="PROSITE" id="PS50975">
    <property type="entry name" value="ATP_GRASP"/>
    <property type="match status" value="1"/>
</dbReference>
<dbReference type="PANTHER" id="PTHR43836">
    <property type="entry name" value="CATECHOL O-METHYLTRANSFERASE 1-RELATED"/>
    <property type="match status" value="1"/>
</dbReference>
<sequence length="790" mass="88202">MATFDSKQAYAPQEEVFFDDGREIELLHYVYGRPDINLLRGSPVNVLRAIDEFGRTRKYLMNVGEAKGAIVTELIAEVRPRTMIELGGYVGYSAILFGDAVRRAGGQQYICLERNPEFAAVASSLIELAGLRDIVRVVVGTSDGSLRRLHAEGELTTIDILFLDHYKPAYTPDLKLCEQLSLVRPGTVLAADNVIKPGNPPYLSYVRSTVDEKRQGAEKADDADAFDEKCSKQYEKRQGAEHLSHGLRGDPDLVYQSELINSFEPTGVPSPRALAMRRFLEHFWCLLSAKMGGSSGHFLKNLVLLCLSLVFLPLSTVIIPTLSVLHIFATGRRHHGRTNDAKRRTILVNGIGMAKGLTIARLLHREGHRVIGADCNYLSPGRVSRALDAFYILPRPSQPHVKQHHAEKDFAGDRYVKRLAQIVKEEGVDLWISVSDVAAAMRDAQAKEYMERNTKAKAVQLCGEDIAVLDSKTLFIELARSLGLLVPDTQTVTDKASLVEFLSARGGLSLHPGGAQYVVKPEGVNDIARFKKPILPLKTVEETVARIDSIPFGPGAEFIVQEFIRGDEYCTHALVVRGRVRAFVACPSSEVLMHYVALPEPTESELSRKMLKFTETMAASGGDTWTGHVSFDFLVKRGDSDRKQSDTVNIYPIECNPRVHTAVVLLGGMSEMANEYLAVLNPTAPAATPPLYARRKEKFYWIGQDLVEQAVIPAFNAARGTMGLGAFRQLLQRFIRRICTWKDGTFEAWDPWPWWWMHHIYWPVQFIKYMAKGRWSKINVSTGKVFEAGF</sequence>
<comment type="caution">
    <text evidence="10">The sequence shown here is derived from an EMBL/GenBank/DDBJ whole genome shotgun (WGS) entry which is preliminary data.</text>
</comment>
<keyword evidence="5" id="KW-0128">Catecholamine metabolism</keyword>
<keyword evidence="8" id="KW-0812">Transmembrane</keyword>
<keyword evidence="8" id="KW-0472">Membrane</keyword>
<name>A0A2U3E2L7_PURLI</name>
<dbReference type="InterPro" id="IPR002935">
    <property type="entry name" value="SAM_O-MeTrfase"/>
</dbReference>
<protein>
    <recommendedName>
        <fullName evidence="1">catechol O-methyltransferase</fullName>
        <ecNumber evidence="1">2.1.1.6</ecNumber>
    </recommendedName>
</protein>
<dbReference type="GO" id="GO:0046872">
    <property type="term" value="F:metal ion binding"/>
    <property type="evidence" value="ECO:0007669"/>
    <property type="project" value="InterPro"/>
</dbReference>
<dbReference type="PROSITE" id="PS51682">
    <property type="entry name" value="SAM_OMT_I"/>
    <property type="match status" value="1"/>
</dbReference>